<evidence type="ECO:0000313" key="2">
    <source>
        <dbReference type="Proteomes" id="UP001148662"/>
    </source>
</evidence>
<gene>
    <name evidence="1" type="ORF">NM688_g2597</name>
</gene>
<comment type="caution">
    <text evidence="1">The sequence shown here is derived from an EMBL/GenBank/DDBJ whole genome shotgun (WGS) entry which is preliminary data.</text>
</comment>
<evidence type="ECO:0000313" key="1">
    <source>
        <dbReference type="EMBL" id="KAJ3555404.1"/>
    </source>
</evidence>
<proteinExistence type="predicted"/>
<organism evidence="1 2">
    <name type="scientific">Phlebia brevispora</name>
    <dbReference type="NCBI Taxonomy" id="194682"/>
    <lineage>
        <taxon>Eukaryota</taxon>
        <taxon>Fungi</taxon>
        <taxon>Dikarya</taxon>
        <taxon>Basidiomycota</taxon>
        <taxon>Agaricomycotina</taxon>
        <taxon>Agaricomycetes</taxon>
        <taxon>Polyporales</taxon>
        <taxon>Meruliaceae</taxon>
        <taxon>Phlebia</taxon>
    </lineage>
</organism>
<protein>
    <submittedName>
        <fullName evidence="1">Uncharacterized protein</fullName>
    </submittedName>
</protein>
<accession>A0ACC1T8C0</accession>
<dbReference type="EMBL" id="JANHOG010000335">
    <property type="protein sequence ID" value="KAJ3555404.1"/>
    <property type="molecule type" value="Genomic_DNA"/>
</dbReference>
<keyword evidence="2" id="KW-1185">Reference proteome</keyword>
<sequence>MVRDITSLNVGAWAEAVITAIHAVVAPIAAYMLWRKSWRSWSNILLFIMTSFSFGLSSLYWAWEIAAQAVRIDIFFIHPEKRGHANLTTYSPVLDAISRANYFFSDAVVLWRAWVLCREDYKRALWIPFLCLTCAILAGTTTLATRVALSVTVPTSEAHRRLSEAINHSQEIALPLSLMTNVTATTIISHKAWRYRRLIQDTGKKSQKQSTRIQKILALLIESGFIYSIAGTILLIAVFIRFPWGTLGDYYGPVFVEIAYTSCQLNHFFKHYTGTAVACQTSRYYFASKKASVVLATDARSVMKSAVARFNQREDGGGMPPSMCSAVGLLSMPVIIPCNPVTANAAQYIALSRGTKEDSLFPSYSHKSRWRTLKLASRFALTPPLPMLGLHHLAARVATSGSMQTTSDDLSTDGSHALYATMSLVFESFFFGIYAMLVPFSVHILMKRGLRSLTNLFMFTAMFVPFVLSMLYWAVQIAEQAVHIQTFFVHRENRDTINITTFSSLFNGIILINYILGDAIVVWRSWVMSDRIWQTATYPYRTACGHNGISVAATVLATIGVKTATFVLFADGTDDSAPTVNAINVLQVTTLVISLLTNLTATGFISHKAWHYRITVKAGLMTRALTLMFVFIPLTFGTLGDIYLRVNAEIAGIYPTIVVALVGLERTLNDTTFWRSDTARSPSTILHAAQNAQAAGKHI</sequence>
<dbReference type="Proteomes" id="UP001148662">
    <property type="component" value="Unassembled WGS sequence"/>
</dbReference>
<name>A0ACC1T8C0_9APHY</name>
<reference evidence="1" key="1">
    <citation type="submission" date="2022-07" db="EMBL/GenBank/DDBJ databases">
        <title>Genome Sequence of Phlebia brevispora.</title>
        <authorList>
            <person name="Buettner E."/>
        </authorList>
    </citation>
    <scope>NUCLEOTIDE SEQUENCE</scope>
    <source>
        <strain evidence="1">MPL23</strain>
    </source>
</reference>